<reference evidence="3" key="1">
    <citation type="submission" date="2018-10" db="EMBL/GenBank/DDBJ databases">
        <authorList>
            <person name="Peiro R."/>
            <person name="Begona"/>
            <person name="Cbmso G."/>
            <person name="Lopez M."/>
            <person name="Gonzalez S."/>
            <person name="Sacristan E."/>
            <person name="Castillo E."/>
        </authorList>
    </citation>
    <scope>NUCLEOTIDE SEQUENCE [LARGE SCALE GENOMIC DNA]</scope>
</reference>
<proteinExistence type="predicted"/>
<evidence type="ECO:0000256" key="1">
    <source>
        <dbReference type="SAM" id="Phobius"/>
    </source>
</evidence>
<keyword evidence="1" id="KW-0812">Transmembrane</keyword>
<evidence type="ECO:0000313" key="3">
    <source>
        <dbReference type="Proteomes" id="UP000289200"/>
    </source>
</evidence>
<protein>
    <recommendedName>
        <fullName evidence="4">DUF4239 domain-containing protein</fullName>
    </recommendedName>
</protein>
<comment type="caution">
    <text evidence="2">The sequence shown here is derived from an EMBL/GenBank/DDBJ whole genome shotgun (WGS) entry which is preliminary data.</text>
</comment>
<dbReference type="Proteomes" id="UP000289200">
    <property type="component" value="Unassembled WGS sequence"/>
</dbReference>
<dbReference type="RefSeq" id="WP_129610749.1">
    <property type="nucleotide sequence ID" value="NZ_UWOC01000176.1"/>
</dbReference>
<accession>A0A447CZF5</accession>
<sequence length="261" mass="27615">MIGLWLELPTWALFAVLTLGYGATGAVITWLAVASPVSPWIKSFTGVVAPFMATVSVLFSLLTGFLAGDIADRNRQAWRAVNGEASAIVMVNTLSIAAASDMAAIRAQLRTYVDSVLKDEWPAMAEGRRSAATGTALRDLLREVADPAIARDAGQTVHAALLNAVIRVRDARADRLALASDQTNDVKWLTVLALGLVTQIAVALVHLDKPRAKVAAMAVFTLGAVIALGLVALQEYPFSGHMRVSPVPLERTLALITPPGG</sequence>
<dbReference type="InterPro" id="IPR025333">
    <property type="entry name" value="DUF4239"/>
</dbReference>
<dbReference type="Pfam" id="PF14023">
    <property type="entry name" value="Bestrophin-like"/>
    <property type="match status" value="1"/>
</dbReference>
<feature type="transmembrane region" description="Helical" evidence="1">
    <location>
        <begin position="188"/>
        <end position="207"/>
    </location>
</feature>
<dbReference type="EMBL" id="UWOC01000176">
    <property type="protein sequence ID" value="VCU10672.1"/>
    <property type="molecule type" value="Genomic_DNA"/>
</dbReference>
<feature type="transmembrane region" description="Helical" evidence="1">
    <location>
        <begin position="12"/>
        <end position="32"/>
    </location>
</feature>
<name>A0A447CZF5_9BRAD</name>
<dbReference type="OrthoDB" id="797232at2"/>
<dbReference type="AlphaFoldDB" id="A0A447CZF5"/>
<keyword evidence="1" id="KW-1133">Transmembrane helix</keyword>
<organism evidence="2 3">
    <name type="scientific">Rhodoplanes serenus</name>
    <dbReference type="NCBI Taxonomy" id="200615"/>
    <lineage>
        <taxon>Bacteria</taxon>
        <taxon>Pseudomonadati</taxon>
        <taxon>Pseudomonadota</taxon>
        <taxon>Alphaproteobacteria</taxon>
        <taxon>Hyphomicrobiales</taxon>
        <taxon>Nitrobacteraceae</taxon>
        <taxon>Rhodoplanes</taxon>
    </lineage>
</organism>
<feature type="transmembrane region" description="Helical" evidence="1">
    <location>
        <begin position="213"/>
        <end position="233"/>
    </location>
</feature>
<keyword evidence="3" id="KW-1185">Reference proteome</keyword>
<evidence type="ECO:0000313" key="2">
    <source>
        <dbReference type="EMBL" id="VCU10672.1"/>
    </source>
</evidence>
<evidence type="ECO:0008006" key="4">
    <source>
        <dbReference type="Google" id="ProtNLM"/>
    </source>
</evidence>
<keyword evidence="1" id="KW-0472">Membrane</keyword>
<feature type="transmembrane region" description="Helical" evidence="1">
    <location>
        <begin position="44"/>
        <end position="67"/>
    </location>
</feature>
<gene>
    <name evidence="2" type="ORF">RHODGE_RHODGE_03874</name>
</gene>